<dbReference type="Pfam" id="PF00905">
    <property type="entry name" value="Transpeptidase"/>
    <property type="match status" value="1"/>
</dbReference>
<dbReference type="RefSeq" id="WP_091474889.1">
    <property type="nucleotide sequence ID" value="NZ_FOJT01000003.1"/>
</dbReference>
<dbReference type="GO" id="GO:0008955">
    <property type="term" value="F:peptidoglycan glycosyltransferase activity"/>
    <property type="evidence" value="ECO:0007669"/>
    <property type="project" value="UniProtKB-EC"/>
</dbReference>
<evidence type="ECO:0000256" key="14">
    <source>
        <dbReference type="ARBA" id="ARBA00023268"/>
    </source>
</evidence>
<keyword evidence="9" id="KW-0808">Transferase</keyword>
<comment type="similarity">
    <text evidence="3">In the C-terminal section; belongs to the transpeptidase family.</text>
</comment>
<dbReference type="GO" id="GO:0009252">
    <property type="term" value="P:peptidoglycan biosynthetic process"/>
    <property type="evidence" value="ECO:0007669"/>
    <property type="project" value="UniProtKB-KW"/>
</dbReference>
<evidence type="ECO:0000259" key="20">
    <source>
        <dbReference type="Pfam" id="PF00912"/>
    </source>
</evidence>
<dbReference type="Proteomes" id="UP000199604">
    <property type="component" value="Unassembled WGS sequence"/>
</dbReference>
<dbReference type="GO" id="GO:0005886">
    <property type="term" value="C:plasma membrane"/>
    <property type="evidence" value="ECO:0007669"/>
    <property type="project" value="UniProtKB-SubCell"/>
</dbReference>
<evidence type="ECO:0000256" key="6">
    <source>
        <dbReference type="ARBA" id="ARBA00022645"/>
    </source>
</evidence>
<keyword evidence="14" id="KW-0511">Multifunctional enzyme</keyword>
<comment type="catalytic activity">
    <reaction evidence="16">
        <text>Preferential cleavage: (Ac)2-L-Lys-D-Ala-|-D-Ala. Also transpeptidation of peptidyl-alanyl moieties that are N-acyl substituents of D-alanine.</text>
        <dbReference type="EC" id="3.4.16.4"/>
    </reaction>
</comment>
<keyword evidence="12" id="KW-0573">Peptidoglycan synthesis</keyword>
<keyword evidence="7" id="KW-0645">Protease</keyword>
<keyword evidence="5" id="KW-1003">Cell membrane</keyword>
<proteinExistence type="inferred from homology"/>
<comment type="pathway">
    <text evidence="2">Cell wall biogenesis; peptidoglycan biosynthesis.</text>
</comment>
<keyword evidence="22" id="KW-1185">Reference proteome</keyword>
<comment type="subcellular location">
    <subcellularLocation>
        <location evidence="1">Cell membrane</location>
    </subcellularLocation>
</comment>
<keyword evidence="15" id="KW-0961">Cell wall biogenesis/degradation</keyword>
<dbReference type="GO" id="GO:0008658">
    <property type="term" value="F:penicillin binding"/>
    <property type="evidence" value="ECO:0007669"/>
    <property type="project" value="InterPro"/>
</dbReference>
<evidence type="ECO:0000256" key="15">
    <source>
        <dbReference type="ARBA" id="ARBA00023316"/>
    </source>
</evidence>
<feature type="domain" description="Penicillin-binding protein transpeptidase" evidence="19">
    <location>
        <begin position="424"/>
        <end position="680"/>
    </location>
</feature>
<sequence>MAQKLNTRKPDYSQYVKKFWKYFFIAFGGILLFFLLASWGIFGSMPSFSELENPESNLATEIISADGVTLGKFYNENRTPIKYKDLPKHLVDALISTEDERFREHSGIDGRRTLSATLSLGRRGGASTLTQQLAKLLFHGEGSKFLPFRIIQKVKEWIIAIRLERQYTKDEIIAMYLNKADFINTAVGIRSASKVYFAKEPKELTVDEAAMLVGMLKNPSLFNPLRREEKVRERRNVVLKQMEKNGCLSTSAKENFQKKPILLTFSPEKYNEGSATYFREYLREYMKNWAKENKKEDGSDYNIYSDGLKIYTTIDSRMQLYAEEAVKEHLKNLQEEFFLEAKQNKTAPFIRITQPEIDKLMMRSMKNTERWRIMSEEGKEEDEIIKSFSVKTKMTVFTWDGDKDVEMTPTDSIRYYKHFLQPGVMSMEPQTGQVKVWVGGIDYRYFQYDHVGLGARQVGSTFKPFVYATAIEQLGMSPCDTIIDGAFKIYKGKHNVTEDWEPRNSDGKYRGMVTLKKALANSINTVSAKLIDKTGPDAVIALVRKLGVNSEIPSQPSIALGAVDITVKDMVAAYSTFANQGIYMKPQVISKIEDKNGNVIYEPKMESKDVLSKDIAYAVIKLLEGVTESGSGARLRGTGSGGYAYKRVTGYPYGFTNPIAGKTGTTQNQSDGWFMGMVPNLVTGVWVGNEDRSAHFRTIANGQGATMALPIWALFMKKCYADPDLHVSKEKFERPKNLTISVDCVTERRVIRDTVARDSTAVKPEEEQNTDEFGI</sequence>
<dbReference type="Gene3D" id="1.10.3810.10">
    <property type="entry name" value="Biosynthetic peptidoglycan transglycosylase-like"/>
    <property type="match status" value="1"/>
</dbReference>
<evidence type="ECO:0000256" key="8">
    <source>
        <dbReference type="ARBA" id="ARBA00022676"/>
    </source>
</evidence>
<dbReference type="GO" id="GO:0006508">
    <property type="term" value="P:proteolysis"/>
    <property type="evidence" value="ECO:0007669"/>
    <property type="project" value="UniProtKB-KW"/>
</dbReference>
<dbReference type="InterPro" id="IPR036950">
    <property type="entry name" value="PBP_transglycosylase"/>
</dbReference>
<dbReference type="EMBL" id="FOJT01000003">
    <property type="protein sequence ID" value="SFA98157.1"/>
    <property type="molecule type" value="Genomic_DNA"/>
</dbReference>
<dbReference type="GO" id="GO:0030288">
    <property type="term" value="C:outer membrane-bounded periplasmic space"/>
    <property type="evidence" value="ECO:0007669"/>
    <property type="project" value="TreeGrafter"/>
</dbReference>
<evidence type="ECO:0000256" key="10">
    <source>
        <dbReference type="ARBA" id="ARBA00022801"/>
    </source>
</evidence>
<evidence type="ECO:0000256" key="17">
    <source>
        <dbReference type="ARBA" id="ARBA00049902"/>
    </source>
</evidence>
<dbReference type="Gene3D" id="3.40.710.10">
    <property type="entry name" value="DD-peptidase/beta-lactamase superfamily"/>
    <property type="match status" value="2"/>
</dbReference>
<evidence type="ECO:0000256" key="7">
    <source>
        <dbReference type="ARBA" id="ARBA00022670"/>
    </source>
</evidence>
<dbReference type="InterPro" id="IPR001264">
    <property type="entry name" value="Glyco_trans_51"/>
</dbReference>
<dbReference type="InterPro" id="IPR050396">
    <property type="entry name" value="Glycosyltr_51/Transpeptidase"/>
</dbReference>
<evidence type="ECO:0000256" key="16">
    <source>
        <dbReference type="ARBA" id="ARBA00034000"/>
    </source>
</evidence>
<evidence type="ECO:0000256" key="3">
    <source>
        <dbReference type="ARBA" id="ARBA00007090"/>
    </source>
</evidence>
<dbReference type="GO" id="GO:0071555">
    <property type="term" value="P:cell wall organization"/>
    <property type="evidence" value="ECO:0007669"/>
    <property type="project" value="UniProtKB-KW"/>
</dbReference>
<comment type="catalytic activity">
    <reaction evidence="17">
        <text>[GlcNAc-(1-&gt;4)-Mur2Ac(oyl-L-Ala-gamma-D-Glu-L-Lys-D-Ala-D-Ala)](n)-di-trans,octa-cis-undecaprenyl diphosphate + beta-D-GlcNAc-(1-&gt;4)-Mur2Ac(oyl-L-Ala-gamma-D-Glu-L-Lys-D-Ala-D-Ala)-di-trans,octa-cis-undecaprenyl diphosphate = [GlcNAc-(1-&gt;4)-Mur2Ac(oyl-L-Ala-gamma-D-Glu-L-Lys-D-Ala-D-Ala)](n+1)-di-trans,octa-cis-undecaprenyl diphosphate + di-trans,octa-cis-undecaprenyl diphosphate + H(+)</text>
        <dbReference type="Rhea" id="RHEA:23708"/>
        <dbReference type="Rhea" id="RHEA-COMP:9602"/>
        <dbReference type="Rhea" id="RHEA-COMP:9603"/>
        <dbReference type="ChEBI" id="CHEBI:15378"/>
        <dbReference type="ChEBI" id="CHEBI:58405"/>
        <dbReference type="ChEBI" id="CHEBI:60033"/>
        <dbReference type="ChEBI" id="CHEBI:78435"/>
        <dbReference type="EC" id="2.4.99.28"/>
    </reaction>
</comment>
<dbReference type="OrthoDB" id="9766909at2"/>
<dbReference type="STRING" id="498292.SAMN05660845_1137"/>
<protein>
    <submittedName>
        <fullName evidence="21">Penicillin-binding protein 1A</fullName>
    </submittedName>
</protein>
<evidence type="ECO:0000259" key="19">
    <source>
        <dbReference type="Pfam" id="PF00905"/>
    </source>
</evidence>
<dbReference type="GO" id="GO:0009002">
    <property type="term" value="F:serine-type D-Ala-D-Ala carboxypeptidase activity"/>
    <property type="evidence" value="ECO:0007669"/>
    <property type="project" value="UniProtKB-EC"/>
</dbReference>
<organism evidence="21 22">
    <name type="scientific">Flavobacterium swingsii</name>
    <dbReference type="NCBI Taxonomy" id="498292"/>
    <lineage>
        <taxon>Bacteria</taxon>
        <taxon>Pseudomonadati</taxon>
        <taxon>Bacteroidota</taxon>
        <taxon>Flavobacteriia</taxon>
        <taxon>Flavobacteriales</taxon>
        <taxon>Flavobacteriaceae</taxon>
        <taxon>Flavobacterium</taxon>
    </lineage>
</organism>
<keyword evidence="10" id="KW-0378">Hydrolase</keyword>
<evidence type="ECO:0000256" key="18">
    <source>
        <dbReference type="SAM" id="Phobius"/>
    </source>
</evidence>
<evidence type="ECO:0000256" key="2">
    <source>
        <dbReference type="ARBA" id="ARBA00004752"/>
    </source>
</evidence>
<dbReference type="InterPro" id="IPR001460">
    <property type="entry name" value="PCN-bd_Tpept"/>
</dbReference>
<dbReference type="PANTHER" id="PTHR32282:SF11">
    <property type="entry name" value="PENICILLIN-BINDING PROTEIN 1B"/>
    <property type="match status" value="1"/>
</dbReference>
<keyword evidence="13 18" id="KW-0472">Membrane</keyword>
<evidence type="ECO:0000313" key="22">
    <source>
        <dbReference type="Proteomes" id="UP000199604"/>
    </source>
</evidence>
<comment type="similarity">
    <text evidence="4">In the N-terminal section; belongs to the glycosyltransferase 51 family.</text>
</comment>
<evidence type="ECO:0000256" key="12">
    <source>
        <dbReference type="ARBA" id="ARBA00022984"/>
    </source>
</evidence>
<dbReference type="InterPro" id="IPR023346">
    <property type="entry name" value="Lysozyme-like_dom_sf"/>
</dbReference>
<dbReference type="PANTHER" id="PTHR32282">
    <property type="entry name" value="BINDING PROTEIN TRANSPEPTIDASE, PUTATIVE-RELATED"/>
    <property type="match status" value="1"/>
</dbReference>
<dbReference type="GO" id="GO:0008360">
    <property type="term" value="P:regulation of cell shape"/>
    <property type="evidence" value="ECO:0007669"/>
    <property type="project" value="UniProtKB-KW"/>
</dbReference>
<dbReference type="SUPFAM" id="SSF53955">
    <property type="entry name" value="Lysozyme-like"/>
    <property type="match status" value="1"/>
</dbReference>
<feature type="transmembrane region" description="Helical" evidence="18">
    <location>
        <begin position="20"/>
        <end position="42"/>
    </location>
</feature>
<dbReference type="AlphaFoldDB" id="A0A1I0XBU9"/>
<reference evidence="22" key="1">
    <citation type="submission" date="2016-10" db="EMBL/GenBank/DDBJ databases">
        <authorList>
            <person name="Varghese N."/>
            <person name="Submissions S."/>
        </authorList>
    </citation>
    <scope>NUCLEOTIDE SEQUENCE [LARGE SCALE GENOMIC DNA]</scope>
    <source>
        <strain evidence="22">DSM 21789</strain>
    </source>
</reference>
<evidence type="ECO:0000313" key="21">
    <source>
        <dbReference type="EMBL" id="SFA98157.1"/>
    </source>
</evidence>
<dbReference type="InterPro" id="IPR012338">
    <property type="entry name" value="Beta-lactam/transpept-like"/>
</dbReference>
<evidence type="ECO:0000256" key="1">
    <source>
        <dbReference type="ARBA" id="ARBA00004236"/>
    </source>
</evidence>
<keyword evidence="8" id="KW-0328">Glycosyltransferase</keyword>
<keyword evidence="6" id="KW-0121">Carboxypeptidase</keyword>
<feature type="domain" description="Glycosyl transferase family 51" evidence="20">
    <location>
        <begin position="67"/>
        <end position="243"/>
    </location>
</feature>
<keyword evidence="18" id="KW-0812">Transmembrane</keyword>
<evidence type="ECO:0000256" key="11">
    <source>
        <dbReference type="ARBA" id="ARBA00022960"/>
    </source>
</evidence>
<accession>A0A1I0XBU9</accession>
<evidence type="ECO:0000256" key="5">
    <source>
        <dbReference type="ARBA" id="ARBA00022475"/>
    </source>
</evidence>
<keyword evidence="18" id="KW-1133">Transmembrane helix</keyword>
<evidence type="ECO:0000256" key="9">
    <source>
        <dbReference type="ARBA" id="ARBA00022679"/>
    </source>
</evidence>
<evidence type="ECO:0000256" key="4">
    <source>
        <dbReference type="ARBA" id="ARBA00007739"/>
    </source>
</evidence>
<dbReference type="SUPFAM" id="SSF56601">
    <property type="entry name" value="beta-lactamase/transpeptidase-like"/>
    <property type="match status" value="1"/>
</dbReference>
<evidence type="ECO:0000256" key="13">
    <source>
        <dbReference type="ARBA" id="ARBA00023136"/>
    </source>
</evidence>
<name>A0A1I0XBU9_9FLAO</name>
<keyword evidence="11" id="KW-0133">Cell shape</keyword>
<gene>
    <name evidence="21" type="ORF">SAMN05660845_1137</name>
</gene>
<dbReference type="Pfam" id="PF00912">
    <property type="entry name" value="Transgly"/>
    <property type="match status" value="1"/>
</dbReference>